<dbReference type="SUPFAM" id="SSF117281">
    <property type="entry name" value="Kelch motif"/>
    <property type="match status" value="1"/>
</dbReference>
<dbReference type="Proteomes" id="UP000054498">
    <property type="component" value="Unassembled WGS sequence"/>
</dbReference>
<evidence type="ECO:0000256" key="2">
    <source>
        <dbReference type="ARBA" id="ARBA00022737"/>
    </source>
</evidence>
<dbReference type="STRING" id="145388.A0A0D2KEJ9"/>
<dbReference type="InterPro" id="IPR015915">
    <property type="entry name" value="Kelch-typ_b-propeller"/>
</dbReference>
<feature type="coiled-coil region" evidence="3">
    <location>
        <begin position="93"/>
        <end position="127"/>
    </location>
</feature>
<keyword evidence="2" id="KW-0677">Repeat</keyword>
<gene>
    <name evidence="4" type="ORF">MNEG_13724</name>
</gene>
<evidence type="ECO:0000313" key="5">
    <source>
        <dbReference type="Proteomes" id="UP000054498"/>
    </source>
</evidence>
<dbReference type="OrthoDB" id="10251809at2759"/>
<dbReference type="Gene3D" id="2.120.10.80">
    <property type="entry name" value="Kelch-type beta propeller"/>
    <property type="match status" value="1"/>
</dbReference>
<organism evidence="4 5">
    <name type="scientific">Monoraphidium neglectum</name>
    <dbReference type="NCBI Taxonomy" id="145388"/>
    <lineage>
        <taxon>Eukaryota</taxon>
        <taxon>Viridiplantae</taxon>
        <taxon>Chlorophyta</taxon>
        <taxon>core chlorophytes</taxon>
        <taxon>Chlorophyceae</taxon>
        <taxon>CS clade</taxon>
        <taxon>Sphaeropleales</taxon>
        <taxon>Selenastraceae</taxon>
        <taxon>Monoraphidium</taxon>
    </lineage>
</organism>
<dbReference type="KEGG" id="mng:MNEG_13724"/>
<proteinExistence type="predicted"/>
<feature type="coiled-coil region" evidence="3">
    <location>
        <begin position="9"/>
        <end position="61"/>
    </location>
</feature>
<dbReference type="EMBL" id="KK104222">
    <property type="protein sequence ID" value="KIY94238.1"/>
    <property type="molecule type" value="Genomic_DNA"/>
</dbReference>
<protein>
    <submittedName>
        <fullName evidence="4">Uncharacterized protein</fullName>
    </submittedName>
</protein>
<dbReference type="PANTHER" id="PTHR46093">
    <property type="entry name" value="ACYL-COA-BINDING DOMAIN-CONTAINING PROTEIN 5"/>
    <property type="match status" value="1"/>
</dbReference>
<keyword evidence="5" id="KW-1185">Reference proteome</keyword>
<accession>A0A0D2KEJ9</accession>
<dbReference type="AlphaFoldDB" id="A0A0D2KEJ9"/>
<dbReference type="Gene3D" id="1.10.287.1490">
    <property type="match status" value="1"/>
</dbReference>
<evidence type="ECO:0000256" key="3">
    <source>
        <dbReference type="SAM" id="Coils"/>
    </source>
</evidence>
<dbReference type="RefSeq" id="XP_013893258.1">
    <property type="nucleotide sequence ID" value="XM_014037804.1"/>
</dbReference>
<evidence type="ECO:0000313" key="4">
    <source>
        <dbReference type="EMBL" id="KIY94238.1"/>
    </source>
</evidence>
<dbReference type="Pfam" id="PF24681">
    <property type="entry name" value="Kelch_KLHDC2_KLHL20_DRC7"/>
    <property type="match status" value="1"/>
</dbReference>
<name>A0A0D2KEJ9_9CHLO</name>
<keyword evidence="3" id="KW-0175">Coiled coil</keyword>
<evidence type="ECO:0000256" key="1">
    <source>
        <dbReference type="ARBA" id="ARBA00022441"/>
    </source>
</evidence>
<keyword evidence="1" id="KW-0880">Kelch repeat</keyword>
<dbReference type="PANTHER" id="PTHR46093:SF18">
    <property type="entry name" value="FIBRONECTIN TYPE-III DOMAIN-CONTAINING PROTEIN"/>
    <property type="match status" value="1"/>
</dbReference>
<reference evidence="4 5" key="1">
    <citation type="journal article" date="2013" name="BMC Genomics">
        <title>Reconstruction of the lipid metabolism for the microalga Monoraphidium neglectum from its genome sequence reveals characteristics suitable for biofuel production.</title>
        <authorList>
            <person name="Bogen C."/>
            <person name="Al-Dilaimi A."/>
            <person name="Albersmeier A."/>
            <person name="Wichmann J."/>
            <person name="Grundmann M."/>
            <person name="Rupp O."/>
            <person name="Lauersen K.J."/>
            <person name="Blifernez-Klassen O."/>
            <person name="Kalinowski J."/>
            <person name="Goesmann A."/>
            <person name="Mussgnug J.H."/>
            <person name="Kruse O."/>
        </authorList>
    </citation>
    <scope>NUCLEOTIDE SEQUENCE [LARGE SCALE GENOMIC DNA]</scope>
    <source>
        <strain evidence="4 5">SAG 48.87</strain>
    </source>
</reference>
<dbReference type="GeneID" id="25731215"/>
<sequence length="387" mass="41770">MPTHARLENERLLQEVERFRQRIISATRDYADILEHREEQVKAAEARCGELAGQLERVRADLGQCNEDIGKLKGDNSMLQSRVEDAASMLTDRDTLEQTVKRQHGAIEKLDRELKVARGQVEVKNEAIAKAECAADFGGGWIASQIEELTLKCAGTTQLKLLFNEPWLLQTSHMRLRGDVPADREANTLTPLPGGKQLVLMGGHSRTHDDAGRDVAALSLDSLQWERPEGARRDAGMHGHTATSIGRRLVVLFGLRGEEASSSASVLAADTLRWAPAAARPPAGAAGAAAQEPTARLSHAAACVRERVYVFGGMTGEGLLLGDLWSLDTDSMQWAQHATFGAAPAPRKGAQAGGAGACYTAVSGNRLFTLKPDLHEALHELQVGVGM</sequence>